<sequence length="266" mass="30405">MSNITYDSITAIVNNVITEQITGIKQHMNGLTPKEKGTGNTVYVPLELCEKLLNRVTSSLTGEFTKMHEDSNSDLMSKIKDLEQALELTNRELIETKIVIDKQNQYGRREMIRIYNIPEPTLSAGSYECVEQTVVDVLKETGMDIDVDMIASAQRIPMRNITNSKLKSKPITFKLNRRFVRNNILRQQKSLMRQNTTFKAAHPDVFMTEDLTPLRQCISYKLRIDDNIEKCWSIDGRIKCVKVGQPEAEKPITIDTPHDLSKVGWT</sequence>
<dbReference type="AlphaFoldDB" id="A0AAV2QC30"/>
<reference evidence="2 3" key="1">
    <citation type="submission" date="2024-05" db="EMBL/GenBank/DDBJ databases">
        <authorList>
            <person name="Wallberg A."/>
        </authorList>
    </citation>
    <scope>NUCLEOTIDE SEQUENCE [LARGE SCALE GENOMIC DNA]</scope>
</reference>
<organism evidence="2 3">
    <name type="scientific">Meganyctiphanes norvegica</name>
    <name type="common">Northern krill</name>
    <name type="synonym">Thysanopoda norvegica</name>
    <dbReference type="NCBI Taxonomy" id="48144"/>
    <lineage>
        <taxon>Eukaryota</taxon>
        <taxon>Metazoa</taxon>
        <taxon>Ecdysozoa</taxon>
        <taxon>Arthropoda</taxon>
        <taxon>Crustacea</taxon>
        <taxon>Multicrustacea</taxon>
        <taxon>Malacostraca</taxon>
        <taxon>Eumalacostraca</taxon>
        <taxon>Eucarida</taxon>
        <taxon>Euphausiacea</taxon>
        <taxon>Euphausiidae</taxon>
        <taxon>Meganyctiphanes</taxon>
    </lineage>
</organism>
<evidence type="ECO:0000313" key="3">
    <source>
        <dbReference type="Proteomes" id="UP001497623"/>
    </source>
</evidence>
<keyword evidence="1" id="KW-0175">Coiled coil</keyword>
<evidence type="ECO:0000256" key="1">
    <source>
        <dbReference type="SAM" id="Coils"/>
    </source>
</evidence>
<gene>
    <name evidence="2" type="ORF">MNOR_LOCUS10717</name>
</gene>
<dbReference type="Proteomes" id="UP001497623">
    <property type="component" value="Unassembled WGS sequence"/>
</dbReference>
<protein>
    <submittedName>
        <fullName evidence="2">Uncharacterized protein</fullName>
    </submittedName>
</protein>
<comment type="caution">
    <text evidence="2">The sequence shown here is derived from an EMBL/GenBank/DDBJ whole genome shotgun (WGS) entry which is preliminary data.</text>
</comment>
<feature type="coiled-coil region" evidence="1">
    <location>
        <begin position="72"/>
        <end position="99"/>
    </location>
</feature>
<name>A0AAV2QC30_MEGNR</name>
<dbReference type="Gene3D" id="3.30.70.1820">
    <property type="entry name" value="L1 transposable element, RRM domain"/>
    <property type="match status" value="1"/>
</dbReference>
<dbReference type="EMBL" id="CAXKWB010005490">
    <property type="protein sequence ID" value="CAL4078670.1"/>
    <property type="molecule type" value="Genomic_DNA"/>
</dbReference>
<keyword evidence="3" id="KW-1185">Reference proteome</keyword>
<accession>A0AAV2QC30</accession>
<proteinExistence type="predicted"/>
<feature type="non-terminal residue" evidence="2">
    <location>
        <position position="266"/>
    </location>
</feature>
<evidence type="ECO:0000313" key="2">
    <source>
        <dbReference type="EMBL" id="CAL4078670.1"/>
    </source>
</evidence>